<evidence type="ECO:0000256" key="1">
    <source>
        <dbReference type="SAM" id="Coils"/>
    </source>
</evidence>
<gene>
    <name evidence="2" type="ORF">ADM90_20110</name>
</gene>
<organism evidence="2 3">
    <name type="scientific">Lysinibacillus macroides</name>
    <dbReference type="NCBI Taxonomy" id="33935"/>
    <lineage>
        <taxon>Bacteria</taxon>
        <taxon>Bacillati</taxon>
        <taxon>Bacillota</taxon>
        <taxon>Bacilli</taxon>
        <taxon>Bacillales</taxon>
        <taxon>Bacillaceae</taxon>
        <taxon>Lysinibacillus</taxon>
    </lineage>
</organism>
<proteinExistence type="predicted"/>
<sequence>MTVAVKNFSSIMDQIRDAYVGESTTEFSLIEHIGLQAPSTSNIPDEVKKITQEYEQDVNNFYEQEETSLKENVKQLENKEMNQAEFMEKMRKRKEEALKKAEDTINNLYDKLTDYGIKHPSSQLAIITVADAVGAFIQDIIKEVANVFIGVVDAVKKAINEAVKFISSAFNSITNSTKNFFSELF</sequence>
<dbReference type="Proteomes" id="UP000037977">
    <property type="component" value="Unassembled WGS sequence"/>
</dbReference>
<reference evidence="2 3" key="1">
    <citation type="submission" date="2015-07" db="EMBL/GenBank/DDBJ databases">
        <title>Genome sequencing project for genomic taxonomy and phylogenomics of Bacillus-like bacteria.</title>
        <authorList>
            <person name="Liu B."/>
            <person name="Wang J."/>
            <person name="Zhu Y."/>
            <person name="Liu G."/>
            <person name="Chen Q."/>
            <person name="Chen Z."/>
            <person name="Che J."/>
            <person name="Ge C."/>
            <person name="Shi H."/>
            <person name="Pan Z."/>
            <person name="Liu X."/>
        </authorList>
    </citation>
    <scope>NUCLEOTIDE SEQUENCE [LARGE SCALE GENOMIC DNA]</scope>
    <source>
        <strain evidence="2 3">DSM 54</strain>
    </source>
</reference>
<dbReference type="PATRIC" id="fig|33935.3.peg.2851"/>
<dbReference type="RefSeq" id="WP_053996673.1">
    <property type="nucleotide sequence ID" value="NZ_CP065643.1"/>
</dbReference>
<accession>A0A0N0UWH1</accession>
<dbReference type="AlphaFoldDB" id="A0A0N0UWH1"/>
<name>A0A0N0UWH1_9BACI</name>
<evidence type="ECO:0000313" key="3">
    <source>
        <dbReference type="Proteomes" id="UP000037977"/>
    </source>
</evidence>
<keyword evidence="1" id="KW-0175">Coiled coil</keyword>
<evidence type="ECO:0000313" key="2">
    <source>
        <dbReference type="EMBL" id="KOY81427.1"/>
    </source>
</evidence>
<protein>
    <submittedName>
        <fullName evidence="2">Uncharacterized protein</fullName>
    </submittedName>
</protein>
<dbReference type="OrthoDB" id="2742316at2"/>
<keyword evidence="3" id="KW-1185">Reference proteome</keyword>
<comment type="caution">
    <text evidence="2">The sequence shown here is derived from an EMBL/GenBank/DDBJ whole genome shotgun (WGS) entry which is preliminary data.</text>
</comment>
<dbReference type="EMBL" id="LGCI01000010">
    <property type="protein sequence ID" value="KOY81427.1"/>
    <property type="molecule type" value="Genomic_DNA"/>
</dbReference>
<feature type="coiled-coil region" evidence="1">
    <location>
        <begin position="59"/>
        <end position="111"/>
    </location>
</feature>